<evidence type="ECO:0000256" key="1">
    <source>
        <dbReference type="SAM" id="MobiDB-lite"/>
    </source>
</evidence>
<name>A0ABR0C624_PURLI</name>
<reference evidence="2 3" key="1">
    <citation type="journal article" date="2024" name="Microbiol. Resour. Announc.">
        <title>Genome annotations for the ascomycete fungi Trichoderma harzianum, Trichoderma aggressivum, and Purpureocillium lilacinum.</title>
        <authorList>
            <person name="Beijen E.P.W."/>
            <person name="Ohm R.A."/>
        </authorList>
    </citation>
    <scope>NUCLEOTIDE SEQUENCE [LARGE SCALE GENOMIC DNA]</scope>
    <source>
        <strain evidence="2 3">CBS 150709</strain>
    </source>
</reference>
<evidence type="ECO:0000313" key="2">
    <source>
        <dbReference type="EMBL" id="KAK4091828.1"/>
    </source>
</evidence>
<feature type="compositionally biased region" description="Basic and acidic residues" evidence="1">
    <location>
        <begin position="176"/>
        <end position="185"/>
    </location>
</feature>
<sequence>MPAPAATVMTTSSTANIPRLLARGSLTEGDVAAYSVASTAFTVLAGSSGMGPFSSSYFLFSHPTAPEASAAAYLVVLFYDFNRLISPSPTAPLAEAERPSTPARPPLGASMPASFITRTWQPRSRKRSQGGRWSFKDGSRERPRGATNGTPKQLGVVPGPPSQPQATGKLAGGRNACEEPVPRLPRDGLPFWALADNERVIERITRSPGGGLLLVQMARGIFAGP</sequence>
<protein>
    <submittedName>
        <fullName evidence="2">Uncharacterized protein</fullName>
    </submittedName>
</protein>
<keyword evidence="3" id="KW-1185">Reference proteome</keyword>
<feature type="compositionally biased region" description="Basic and acidic residues" evidence="1">
    <location>
        <begin position="134"/>
        <end position="144"/>
    </location>
</feature>
<dbReference type="Proteomes" id="UP001287286">
    <property type="component" value="Unassembled WGS sequence"/>
</dbReference>
<accession>A0ABR0C624</accession>
<organism evidence="2 3">
    <name type="scientific">Purpureocillium lilacinum</name>
    <name type="common">Paecilomyces lilacinus</name>
    <dbReference type="NCBI Taxonomy" id="33203"/>
    <lineage>
        <taxon>Eukaryota</taxon>
        <taxon>Fungi</taxon>
        <taxon>Dikarya</taxon>
        <taxon>Ascomycota</taxon>
        <taxon>Pezizomycotina</taxon>
        <taxon>Sordariomycetes</taxon>
        <taxon>Hypocreomycetidae</taxon>
        <taxon>Hypocreales</taxon>
        <taxon>Ophiocordycipitaceae</taxon>
        <taxon>Purpureocillium</taxon>
    </lineage>
</organism>
<gene>
    <name evidence="2" type="ORF">Purlil1_3667</name>
</gene>
<feature type="region of interest" description="Disordered" evidence="1">
    <location>
        <begin position="89"/>
        <end position="185"/>
    </location>
</feature>
<evidence type="ECO:0000313" key="3">
    <source>
        <dbReference type="Proteomes" id="UP001287286"/>
    </source>
</evidence>
<dbReference type="EMBL" id="JAWRVI010000010">
    <property type="protein sequence ID" value="KAK4091828.1"/>
    <property type="molecule type" value="Genomic_DNA"/>
</dbReference>
<comment type="caution">
    <text evidence="2">The sequence shown here is derived from an EMBL/GenBank/DDBJ whole genome shotgun (WGS) entry which is preliminary data.</text>
</comment>
<proteinExistence type="predicted"/>